<dbReference type="EMBL" id="BOOW01000037">
    <property type="protein sequence ID" value="GII95591.1"/>
    <property type="molecule type" value="Genomic_DNA"/>
</dbReference>
<organism evidence="2 3">
    <name type="scientific">Sinosporangium siamense</name>
    <dbReference type="NCBI Taxonomy" id="1367973"/>
    <lineage>
        <taxon>Bacteria</taxon>
        <taxon>Bacillati</taxon>
        <taxon>Actinomycetota</taxon>
        <taxon>Actinomycetes</taxon>
        <taxon>Streptosporangiales</taxon>
        <taxon>Streptosporangiaceae</taxon>
        <taxon>Sinosporangium</taxon>
    </lineage>
</organism>
<dbReference type="AlphaFoldDB" id="A0A919RNR3"/>
<accession>A0A919RNR3</accession>
<gene>
    <name evidence="2" type="ORF">Ssi02_58220</name>
</gene>
<name>A0A919RNR3_9ACTN</name>
<protein>
    <submittedName>
        <fullName evidence="2">Uncharacterized protein</fullName>
    </submittedName>
</protein>
<feature type="region of interest" description="Disordered" evidence="1">
    <location>
        <begin position="129"/>
        <end position="148"/>
    </location>
</feature>
<reference evidence="2" key="1">
    <citation type="submission" date="2021-01" db="EMBL/GenBank/DDBJ databases">
        <title>Whole genome shotgun sequence of Sinosporangium siamense NBRC 109515.</title>
        <authorList>
            <person name="Komaki H."/>
            <person name="Tamura T."/>
        </authorList>
    </citation>
    <scope>NUCLEOTIDE SEQUENCE</scope>
    <source>
        <strain evidence="2">NBRC 109515</strain>
    </source>
</reference>
<feature type="region of interest" description="Disordered" evidence="1">
    <location>
        <begin position="1"/>
        <end position="22"/>
    </location>
</feature>
<proteinExistence type="predicted"/>
<evidence type="ECO:0000313" key="2">
    <source>
        <dbReference type="EMBL" id="GII95591.1"/>
    </source>
</evidence>
<dbReference type="RefSeq" id="WP_204030646.1">
    <property type="nucleotide sequence ID" value="NZ_BOOW01000037.1"/>
</dbReference>
<comment type="caution">
    <text evidence="2">The sequence shown here is derived from an EMBL/GenBank/DDBJ whole genome shotgun (WGS) entry which is preliminary data.</text>
</comment>
<dbReference type="Proteomes" id="UP000606172">
    <property type="component" value="Unassembled WGS sequence"/>
</dbReference>
<keyword evidence="3" id="KW-1185">Reference proteome</keyword>
<evidence type="ECO:0000256" key="1">
    <source>
        <dbReference type="SAM" id="MobiDB-lite"/>
    </source>
</evidence>
<sequence>MFSQIMYPSDPKAMGPASSWDNPNNANMMRLGKSQLAAYKVADKACYRSASGSVLGKEIDSDETLYSQSSEAMRSREDRALNGDAKLLELAQPFGDCLTGKGYSVKATNPTSLAARGRELYMKKMRDFQQTQSARQGGDGGEGGVRLRPEDARPLHQAEVKDALDDLTCGKDFYSAYQPKWMEINTKVREEFGMP</sequence>
<evidence type="ECO:0000313" key="3">
    <source>
        <dbReference type="Proteomes" id="UP000606172"/>
    </source>
</evidence>